<dbReference type="GO" id="GO:0016757">
    <property type="term" value="F:glycosyltransferase activity"/>
    <property type="evidence" value="ECO:0007669"/>
    <property type="project" value="InterPro"/>
</dbReference>
<keyword evidence="6" id="KW-1185">Reference proteome</keyword>
<dbReference type="Gene3D" id="3.90.550.10">
    <property type="entry name" value="Spore Coat Polysaccharide Biosynthesis Protein SpsA, Chain A"/>
    <property type="match status" value="1"/>
</dbReference>
<keyword evidence="2" id="KW-0808">Transferase</keyword>
<dbReference type="GO" id="GO:0016020">
    <property type="term" value="C:membrane"/>
    <property type="evidence" value="ECO:0007669"/>
    <property type="project" value="InterPro"/>
</dbReference>
<sequence length="128" mass="14512">MVGFVPRIHLINQSLETFLTDLVNMYMKENGNSYVYVDGGLKYLRMYTNEMPVSLLEYDIATSFLVANETIPLLSGQKIYEIGLTGNSCLVGHSNKRTECVNRFVSEFGRMPLVPTSVKAVDSRDTWF</sequence>
<proteinExistence type="inferred from homology"/>
<keyword evidence="3" id="KW-1015">Disulfide bond</keyword>
<dbReference type="Proteomes" id="UP001206925">
    <property type="component" value="Unassembled WGS sequence"/>
</dbReference>
<feature type="domain" description="Glycosyl transferase 64" evidence="4">
    <location>
        <begin position="1"/>
        <end position="120"/>
    </location>
</feature>
<dbReference type="EMBL" id="JAMZMK010009060">
    <property type="protein sequence ID" value="KAI7737342.1"/>
    <property type="molecule type" value="Genomic_DNA"/>
</dbReference>
<protein>
    <recommendedName>
        <fullName evidence="4">Glycosyl transferase 64 domain-containing protein</fullName>
    </recommendedName>
</protein>
<dbReference type="InterPro" id="IPR015338">
    <property type="entry name" value="GT64_dom"/>
</dbReference>
<comment type="similarity">
    <text evidence="1">Belongs to the glycosyltransferase 64 family.</text>
</comment>
<reference evidence="5" key="1">
    <citation type="submission" date="2022-06" db="EMBL/GenBank/DDBJ databases">
        <title>Uncovering the hologenomic basis of an extraordinary plant invasion.</title>
        <authorList>
            <person name="Bieker V.C."/>
            <person name="Martin M.D."/>
            <person name="Gilbert T."/>
            <person name="Hodgins K."/>
            <person name="Battlay P."/>
            <person name="Petersen B."/>
            <person name="Wilson J."/>
        </authorList>
    </citation>
    <scope>NUCLEOTIDE SEQUENCE</scope>
    <source>
        <strain evidence="5">AA19_3_7</strain>
        <tissue evidence="5">Leaf</tissue>
    </source>
</reference>
<accession>A0AAD5C8T2</accession>
<organism evidence="5 6">
    <name type="scientific">Ambrosia artemisiifolia</name>
    <name type="common">Common ragweed</name>
    <dbReference type="NCBI Taxonomy" id="4212"/>
    <lineage>
        <taxon>Eukaryota</taxon>
        <taxon>Viridiplantae</taxon>
        <taxon>Streptophyta</taxon>
        <taxon>Embryophyta</taxon>
        <taxon>Tracheophyta</taxon>
        <taxon>Spermatophyta</taxon>
        <taxon>Magnoliopsida</taxon>
        <taxon>eudicotyledons</taxon>
        <taxon>Gunneridae</taxon>
        <taxon>Pentapetalae</taxon>
        <taxon>asterids</taxon>
        <taxon>campanulids</taxon>
        <taxon>Asterales</taxon>
        <taxon>Asteraceae</taxon>
        <taxon>Asteroideae</taxon>
        <taxon>Heliantheae alliance</taxon>
        <taxon>Heliantheae</taxon>
        <taxon>Ambrosia</taxon>
    </lineage>
</organism>
<dbReference type="PANTHER" id="PTHR48410">
    <property type="entry name" value="GLYCOSYLINOSITOL PHOSPHORYLCERAMIDE MANNOSYL TRANSFERASE 1"/>
    <property type="match status" value="1"/>
</dbReference>
<name>A0AAD5C8T2_AMBAR</name>
<evidence type="ECO:0000313" key="5">
    <source>
        <dbReference type="EMBL" id="KAI7737342.1"/>
    </source>
</evidence>
<evidence type="ECO:0000259" key="4">
    <source>
        <dbReference type="Pfam" id="PF09258"/>
    </source>
</evidence>
<dbReference type="PANTHER" id="PTHR48410:SF1">
    <property type="entry name" value="GLYCOSYLINOSITOL PHOSPHORYLCERAMIDE MANNOSYL TRANSFERASE 1"/>
    <property type="match status" value="1"/>
</dbReference>
<dbReference type="AlphaFoldDB" id="A0AAD5C8T2"/>
<gene>
    <name evidence="5" type="ORF">M8C21_028805</name>
</gene>
<dbReference type="Pfam" id="PF09258">
    <property type="entry name" value="Glyco_transf_64"/>
    <property type="match status" value="1"/>
</dbReference>
<feature type="non-terminal residue" evidence="5">
    <location>
        <position position="1"/>
    </location>
</feature>
<dbReference type="InterPro" id="IPR053318">
    <property type="entry name" value="GT64"/>
</dbReference>
<evidence type="ECO:0000256" key="3">
    <source>
        <dbReference type="ARBA" id="ARBA00023157"/>
    </source>
</evidence>
<dbReference type="InterPro" id="IPR029044">
    <property type="entry name" value="Nucleotide-diphossugar_trans"/>
</dbReference>
<evidence type="ECO:0000256" key="1">
    <source>
        <dbReference type="ARBA" id="ARBA00008700"/>
    </source>
</evidence>
<evidence type="ECO:0000256" key="2">
    <source>
        <dbReference type="ARBA" id="ARBA00022679"/>
    </source>
</evidence>
<evidence type="ECO:0000313" key="6">
    <source>
        <dbReference type="Proteomes" id="UP001206925"/>
    </source>
</evidence>
<comment type="caution">
    <text evidence="5">The sequence shown here is derived from an EMBL/GenBank/DDBJ whole genome shotgun (WGS) entry which is preliminary data.</text>
</comment>